<proteinExistence type="predicted"/>
<gene>
    <name evidence="6" type="ORF">EU555_31825</name>
</gene>
<protein>
    <submittedName>
        <fullName evidence="6">Glycosyltransferase</fullName>
    </submittedName>
</protein>
<sequence>MTGPVPHSVLLLDTEPSTSNAYIALAVADALRRHPAVGRVVRATHADAATLAQAALARGERFDLFLALGGASRHHALLARLCALARASALWTTEDPYLSAANARLSGCFDLVFTNDRGSLARYGAHARHLPLAATTLFQDLPVRPDDAEYRYDLLFVGTAWPNRVATLNRILSAFPRDLRVKVALPANAYLPRPVLVRDDLIVDWRCGNADFARFANRSRVVLTLPRIFTAGADETPSGTTPPPRLFEVALAGGAQLVVGADPETFTYYEADREVRACAEDDVVPAVTAMLADPEGRIVMAERARARTRAEHLYDHRVDVILRAVRELQAPAPSSRIAEDGTWRGARSPTRRISPGPAKPRLLFVAHNRVGRRQGGGVEFYQEQLAAALDGFDCLFLYPSFEDGAWMMRLDEGVASEALPIPPAERLLASPEIEVLFERILVERRIDLIHVHHLLGLPLSLPTIARAHGVPVVMQLHDFFLICSRYTLMNQHGVFCDVVHRGSRQCDGCLSTAEQLPAGAKARRDGFVARMLASVDAFVTSTPATAAYVRAFYPEATARVAVIEMVDAGPADLPPPAPEARTPGPLRVAVLGNVVDHKGAKTLIELVRIMAGDDVVFEVLGYVEAYLVAAFEALAGERLRLRGGYTRDEVPALLAECDASLHLSLWPETYMISLTEAWRAGLIPIVADLGAPGERVTDGVDGLKVPPGDSGAVRQALRRLAHDPALVARLRGAIRQKTLPTLAEHAAAVSDLYRDLIAAHPAPHAAPGDPAAPCTLSAFDLGFRVNHPDWTNPAMVWDGATEASVAVDALPASDAVLPERTLAPSDPGLSWEIADLVADGQRLPGRIGAIAAVESLSLRGWLWRPEAGRPARTWLRLRSGPATRYVSASPERRPELAGRFGTGRAEQAGFSVQVRTAGLPGGSYALDLLQVFPDHVAVAADVARFTAPGFDAPGPVTPWRAGLPVPEAGLRRIAERASVAAHGLQLIEGVPVARQGGLTRIEVRLPDGARRGRPYLVLEGEPGTAWTHAAWHDQDEAPRVGAEAQVRDLPPGDHRLLVLVEHDDGAELRETGTTLFVAPTARPCLVGAEPPLALRRPWIPRARSRPSLDAVAVAEEASSLLGTLVTVSGWCFVPGRGRPLAWISRWGARGQRRFMVVESVTRQDVAAHLREADALTAGFEFQVPLAAIQDGTLRVFQISERGAIALSGFVRHLAEKLPPA</sequence>
<dbReference type="Pfam" id="PF13579">
    <property type="entry name" value="Glyco_trans_4_4"/>
    <property type="match status" value="1"/>
</dbReference>
<comment type="caution">
    <text evidence="6">The sequence shown here is derived from an EMBL/GenBank/DDBJ whole genome shotgun (WGS) entry which is preliminary data.</text>
</comment>
<feature type="domain" description="Spore protein YkvP/CgeB glycosyl transferase-like" evidence="4">
    <location>
        <begin position="208"/>
        <end position="322"/>
    </location>
</feature>
<feature type="domain" description="Glycosyl transferase family 1" evidence="3">
    <location>
        <begin position="585"/>
        <end position="735"/>
    </location>
</feature>
<dbReference type="RefSeq" id="WP_135419346.1">
    <property type="nucleotide sequence ID" value="NZ_SRLB01000042.1"/>
</dbReference>
<dbReference type="PANTHER" id="PTHR12526:SF510">
    <property type="entry name" value="D-INOSITOL 3-PHOSPHATE GLYCOSYLTRANSFERASE"/>
    <property type="match status" value="1"/>
</dbReference>
<evidence type="ECO:0000313" key="7">
    <source>
        <dbReference type="Proteomes" id="UP000297535"/>
    </source>
</evidence>
<dbReference type="PANTHER" id="PTHR12526">
    <property type="entry name" value="GLYCOSYLTRANSFERASE"/>
    <property type="match status" value="1"/>
</dbReference>
<feature type="domain" description="Glycosyltransferase subfamily 4-like N-terminal" evidence="5">
    <location>
        <begin position="376"/>
        <end position="563"/>
    </location>
</feature>
<evidence type="ECO:0000259" key="5">
    <source>
        <dbReference type="Pfam" id="PF13579"/>
    </source>
</evidence>
<dbReference type="Pfam" id="PF13524">
    <property type="entry name" value="Glyco_trans_1_2"/>
    <property type="match status" value="1"/>
</dbReference>
<evidence type="ECO:0000259" key="3">
    <source>
        <dbReference type="Pfam" id="PF00534"/>
    </source>
</evidence>
<dbReference type="OrthoDB" id="9807414at2"/>
<evidence type="ECO:0000256" key="2">
    <source>
        <dbReference type="ARBA" id="ARBA00022679"/>
    </source>
</evidence>
<reference evidence="6 7" key="1">
    <citation type="submission" date="2019-04" db="EMBL/GenBank/DDBJ databases">
        <authorList>
            <person name="Feng G."/>
            <person name="Zhu H."/>
        </authorList>
    </citation>
    <scope>NUCLEOTIDE SEQUENCE [LARGE SCALE GENOMIC DNA]</scope>
    <source>
        <strain evidence="6 7">6HR-1</strain>
    </source>
</reference>
<dbReference type="InterPro" id="IPR028098">
    <property type="entry name" value="Glyco_trans_4-like_N"/>
</dbReference>
<dbReference type="Proteomes" id="UP000297535">
    <property type="component" value="Unassembled WGS sequence"/>
</dbReference>
<evidence type="ECO:0000259" key="4">
    <source>
        <dbReference type="Pfam" id="PF13524"/>
    </source>
</evidence>
<keyword evidence="7" id="KW-1185">Reference proteome</keyword>
<name>A0A4Z0NEC6_9HYPH</name>
<dbReference type="GO" id="GO:0016757">
    <property type="term" value="F:glycosyltransferase activity"/>
    <property type="evidence" value="ECO:0007669"/>
    <property type="project" value="UniProtKB-KW"/>
</dbReference>
<dbReference type="SUPFAM" id="SSF53756">
    <property type="entry name" value="UDP-Glycosyltransferase/glycogen phosphorylase"/>
    <property type="match status" value="1"/>
</dbReference>
<keyword evidence="2 6" id="KW-0808">Transferase</keyword>
<evidence type="ECO:0000313" key="6">
    <source>
        <dbReference type="EMBL" id="TGD94628.1"/>
    </source>
</evidence>
<accession>A0A4Z0NEC6</accession>
<dbReference type="EMBL" id="SRLB01000042">
    <property type="protein sequence ID" value="TGD94628.1"/>
    <property type="molecule type" value="Genomic_DNA"/>
</dbReference>
<dbReference type="InterPro" id="IPR055259">
    <property type="entry name" value="YkvP/CgeB_Glyco_trans-like"/>
</dbReference>
<evidence type="ECO:0000256" key="1">
    <source>
        <dbReference type="ARBA" id="ARBA00022676"/>
    </source>
</evidence>
<organism evidence="6 7">
    <name type="scientific">Methylobacterium nonmethylotrophicum</name>
    <dbReference type="NCBI Taxonomy" id="1141884"/>
    <lineage>
        <taxon>Bacteria</taxon>
        <taxon>Pseudomonadati</taxon>
        <taxon>Pseudomonadota</taxon>
        <taxon>Alphaproteobacteria</taxon>
        <taxon>Hyphomicrobiales</taxon>
        <taxon>Methylobacteriaceae</taxon>
        <taxon>Methylobacterium</taxon>
    </lineage>
</organism>
<dbReference type="Pfam" id="PF00534">
    <property type="entry name" value="Glycos_transf_1"/>
    <property type="match status" value="1"/>
</dbReference>
<dbReference type="Gene3D" id="3.40.50.2000">
    <property type="entry name" value="Glycogen Phosphorylase B"/>
    <property type="match status" value="2"/>
</dbReference>
<dbReference type="AlphaFoldDB" id="A0A4Z0NEC6"/>
<keyword evidence="1" id="KW-0328">Glycosyltransferase</keyword>
<dbReference type="InterPro" id="IPR001296">
    <property type="entry name" value="Glyco_trans_1"/>
</dbReference>